<keyword evidence="2 7" id="KW-0132">Cell division</keyword>
<dbReference type="OrthoDB" id="9800958at2"/>
<feature type="binding site" evidence="7">
    <location>
        <position position="31"/>
    </location>
    <ligand>
        <name>UDP-N-acetyl-alpha-D-muramoyl-L-alanyl-D-glutamate</name>
        <dbReference type="ChEBI" id="CHEBI:83900"/>
    </ligand>
</feature>
<feature type="domain" description="Mur ligase central" evidence="11">
    <location>
        <begin position="110"/>
        <end position="305"/>
    </location>
</feature>
<evidence type="ECO:0000256" key="1">
    <source>
        <dbReference type="ARBA" id="ARBA00005898"/>
    </source>
</evidence>
<dbReference type="SUPFAM" id="SSF53623">
    <property type="entry name" value="MurD-like peptide ligases, catalytic domain"/>
    <property type="match status" value="1"/>
</dbReference>
<feature type="binding site" evidence="7">
    <location>
        <position position="460"/>
    </location>
    <ligand>
        <name>meso-2,6-diaminopimelate</name>
        <dbReference type="ChEBI" id="CHEBI:57791"/>
    </ligand>
</feature>
<comment type="subcellular location">
    <subcellularLocation>
        <location evidence="7 8">Cytoplasm</location>
    </subcellularLocation>
</comment>
<dbReference type="GO" id="GO:0008765">
    <property type="term" value="F:UDP-N-acetylmuramoylalanyl-D-glutamate-2,6-diaminopimelate ligase activity"/>
    <property type="evidence" value="ECO:0007669"/>
    <property type="project" value="UniProtKB-UniRule"/>
</dbReference>
<protein>
    <recommendedName>
        <fullName evidence="7">UDP-N-acetylmuramoyl-L-alanyl-D-glutamate--2,6-diaminopimelate ligase</fullName>
        <ecNumber evidence="7">6.3.2.13</ecNumber>
    </recommendedName>
    <alternativeName>
        <fullName evidence="7">Meso-A2pm-adding enzyme</fullName>
    </alternativeName>
    <alternativeName>
        <fullName evidence="7">Meso-diaminopimelate-adding enzyme</fullName>
    </alternativeName>
    <alternativeName>
        <fullName evidence="7">UDP-MurNAc-L-Ala-D-Glu:meso-diaminopimelate ligase</fullName>
    </alternativeName>
    <alternativeName>
        <fullName evidence="7">UDP-MurNAc-tripeptide synthetase</fullName>
    </alternativeName>
    <alternativeName>
        <fullName evidence="7">UDP-N-acetylmuramyl-tripeptide synthetase</fullName>
    </alternativeName>
</protein>
<comment type="pathway">
    <text evidence="7 8">Cell wall biogenesis; peptidoglycan biosynthesis.</text>
</comment>
<dbReference type="GO" id="GO:0008360">
    <property type="term" value="P:regulation of cell shape"/>
    <property type="evidence" value="ECO:0007669"/>
    <property type="project" value="UniProtKB-KW"/>
</dbReference>
<dbReference type="GO" id="GO:0005524">
    <property type="term" value="F:ATP binding"/>
    <property type="evidence" value="ECO:0007669"/>
    <property type="project" value="UniProtKB-UniRule"/>
</dbReference>
<dbReference type="InterPro" id="IPR004101">
    <property type="entry name" value="Mur_ligase_C"/>
</dbReference>
<comment type="cofactor">
    <cofactor evidence="7">
        <name>Mg(2+)</name>
        <dbReference type="ChEBI" id="CHEBI:18420"/>
    </cofactor>
</comment>
<dbReference type="Gene3D" id="3.40.1190.10">
    <property type="entry name" value="Mur-like, catalytic domain"/>
    <property type="match status" value="1"/>
</dbReference>
<comment type="PTM">
    <text evidence="7">Carboxylation is probably crucial for Mg(2+) binding and, consequently, for the gamma-phosphate positioning of ATP.</text>
</comment>
<dbReference type="InterPro" id="IPR000713">
    <property type="entry name" value="Mur_ligase_N"/>
</dbReference>
<name>A0A2W1N4R0_9FLAO</name>
<comment type="function">
    <text evidence="7">Catalyzes the addition of meso-diaminopimelic acid to the nucleotide precursor UDP-N-acetylmuramoyl-L-alanyl-D-glutamate (UMAG) in the biosynthesis of bacterial cell-wall peptidoglycan.</text>
</comment>
<dbReference type="NCBIfam" id="NF001126">
    <property type="entry name" value="PRK00139.1-4"/>
    <property type="match status" value="1"/>
</dbReference>
<dbReference type="InterPro" id="IPR013221">
    <property type="entry name" value="Mur_ligase_cen"/>
</dbReference>
<dbReference type="Pfam" id="PF08245">
    <property type="entry name" value="Mur_ligase_M"/>
    <property type="match status" value="1"/>
</dbReference>
<feature type="binding site" evidence="7">
    <location>
        <begin position="112"/>
        <end position="118"/>
    </location>
    <ligand>
        <name>ATP</name>
        <dbReference type="ChEBI" id="CHEBI:30616"/>
    </ligand>
</feature>
<feature type="binding site" evidence="7">
    <location>
        <position position="456"/>
    </location>
    <ligand>
        <name>meso-2,6-diaminopimelate</name>
        <dbReference type="ChEBI" id="CHEBI:57791"/>
    </ligand>
</feature>
<dbReference type="SUPFAM" id="SSF63418">
    <property type="entry name" value="MurE/MurF N-terminal domain"/>
    <property type="match status" value="1"/>
</dbReference>
<dbReference type="InterPro" id="IPR036615">
    <property type="entry name" value="Mur_ligase_C_dom_sf"/>
</dbReference>
<dbReference type="GO" id="GO:0000287">
    <property type="term" value="F:magnesium ion binding"/>
    <property type="evidence" value="ECO:0007669"/>
    <property type="project" value="UniProtKB-UniRule"/>
</dbReference>
<comment type="caution">
    <text evidence="12">The sequence shown here is derived from an EMBL/GenBank/DDBJ whole genome shotgun (WGS) entry which is preliminary data.</text>
</comment>
<dbReference type="Pfam" id="PF01225">
    <property type="entry name" value="Mur_ligase"/>
    <property type="match status" value="1"/>
</dbReference>
<evidence type="ECO:0000256" key="2">
    <source>
        <dbReference type="ARBA" id="ARBA00022618"/>
    </source>
</evidence>
<evidence type="ECO:0000256" key="3">
    <source>
        <dbReference type="ARBA" id="ARBA00022960"/>
    </source>
</evidence>
<feature type="domain" description="Mur ligase C-terminal" evidence="10">
    <location>
        <begin position="328"/>
        <end position="458"/>
    </location>
</feature>
<dbReference type="HAMAP" id="MF_00208">
    <property type="entry name" value="MurE"/>
    <property type="match status" value="1"/>
</dbReference>
<keyword evidence="5 7" id="KW-0131">Cell cycle</keyword>
<keyword evidence="6 7" id="KW-0961">Cell wall biogenesis/degradation</keyword>
<dbReference type="PANTHER" id="PTHR23135:SF4">
    <property type="entry name" value="UDP-N-ACETYLMURAMOYL-L-ALANYL-D-GLUTAMATE--2,6-DIAMINOPIMELATE LIGASE MURE HOMOLOG, CHLOROPLASTIC"/>
    <property type="match status" value="1"/>
</dbReference>
<dbReference type="EC" id="6.3.2.13" evidence="7"/>
<organism evidence="12 13">
    <name type="scientific">Putridiphycobacter roseus</name>
    <dbReference type="NCBI Taxonomy" id="2219161"/>
    <lineage>
        <taxon>Bacteria</taxon>
        <taxon>Pseudomonadati</taxon>
        <taxon>Bacteroidota</taxon>
        <taxon>Flavobacteriia</taxon>
        <taxon>Flavobacteriales</taxon>
        <taxon>Crocinitomicaceae</taxon>
        <taxon>Putridiphycobacter</taxon>
    </lineage>
</organism>
<dbReference type="Pfam" id="PF02875">
    <property type="entry name" value="Mur_ligase_C"/>
    <property type="match status" value="1"/>
</dbReference>
<dbReference type="SUPFAM" id="SSF53244">
    <property type="entry name" value="MurD-like peptide ligases, peptide-binding domain"/>
    <property type="match status" value="1"/>
</dbReference>
<feature type="modified residue" description="N6-carboxylysine" evidence="7">
    <location>
        <position position="221"/>
    </location>
</feature>
<evidence type="ECO:0000313" key="13">
    <source>
        <dbReference type="Proteomes" id="UP000249248"/>
    </source>
</evidence>
<evidence type="ECO:0000259" key="11">
    <source>
        <dbReference type="Pfam" id="PF08245"/>
    </source>
</evidence>
<keyword evidence="7" id="KW-0547">Nucleotide-binding</keyword>
<evidence type="ECO:0000259" key="10">
    <source>
        <dbReference type="Pfam" id="PF02875"/>
    </source>
</evidence>
<evidence type="ECO:0000256" key="4">
    <source>
        <dbReference type="ARBA" id="ARBA00022984"/>
    </source>
</evidence>
<keyword evidence="13" id="KW-1185">Reference proteome</keyword>
<keyword evidence="3 7" id="KW-0133">Cell shape</keyword>
<reference evidence="12 13" key="1">
    <citation type="submission" date="2018-06" db="EMBL/GenBank/DDBJ databases">
        <title>The draft genome sequence of Crocinitomix sp. SM1701.</title>
        <authorList>
            <person name="Zhang X."/>
        </authorList>
    </citation>
    <scope>NUCLEOTIDE SEQUENCE [LARGE SCALE GENOMIC DNA]</scope>
    <source>
        <strain evidence="12 13">SM1701</strain>
    </source>
</reference>
<feature type="binding site" evidence="7">
    <location>
        <position position="181"/>
    </location>
    <ligand>
        <name>UDP-N-acetyl-alpha-D-muramoyl-L-alanyl-D-glutamate</name>
        <dbReference type="ChEBI" id="CHEBI:83900"/>
    </ligand>
</feature>
<feature type="binding site" evidence="7">
    <location>
        <position position="379"/>
    </location>
    <ligand>
        <name>meso-2,6-diaminopimelate</name>
        <dbReference type="ChEBI" id="CHEBI:57791"/>
    </ligand>
</feature>
<evidence type="ECO:0000256" key="7">
    <source>
        <dbReference type="HAMAP-Rule" id="MF_00208"/>
    </source>
</evidence>
<dbReference type="GO" id="GO:0005737">
    <property type="term" value="C:cytoplasm"/>
    <property type="evidence" value="ECO:0007669"/>
    <property type="project" value="UniProtKB-SubCell"/>
</dbReference>
<feature type="short sequence motif" description="Meso-diaminopimelate recognition motif" evidence="7">
    <location>
        <begin position="403"/>
        <end position="406"/>
    </location>
</feature>
<dbReference type="PANTHER" id="PTHR23135">
    <property type="entry name" value="MUR LIGASE FAMILY MEMBER"/>
    <property type="match status" value="1"/>
</dbReference>
<evidence type="ECO:0000313" key="12">
    <source>
        <dbReference type="EMBL" id="PZE18570.1"/>
    </source>
</evidence>
<feature type="binding site" evidence="7">
    <location>
        <begin position="403"/>
        <end position="406"/>
    </location>
    <ligand>
        <name>meso-2,6-diaminopimelate</name>
        <dbReference type="ChEBI" id="CHEBI:57791"/>
    </ligand>
</feature>
<dbReference type="GO" id="GO:0051301">
    <property type="term" value="P:cell division"/>
    <property type="evidence" value="ECO:0007669"/>
    <property type="project" value="UniProtKB-KW"/>
</dbReference>
<keyword evidence="7" id="KW-0963">Cytoplasm</keyword>
<dbReference type="InterPro" id="IPR036565">
    <property type="entry name" value="Mur-like_cat_sf"/>
</dbReference>
<dbReference type="Gene3D" id="3.40.1390.10">
    <property type="entry name" value="MurE/MurF, N-terminal domain"/>
    <property type="match status" value="1"/>
</dbReference>
<dbReference type="Gene3D" id="3.90.190.20">
    <property type="entry name" value="Mur ligase, C-terminal domain"/>
    <property type="match status" value="1"/>
</dbReference>
<dbReference type="AlphaFoldDB" id="A0A2W1N4R0"/>
<feature type="binding site" evidence="7">
    <location>
        <position position="187"/>
    </location>
    <ligand>
        <name>UDP-N-acetyl-alpha-D-muramoyl-L-alanyl-D-glutamate</name>
        <dbReference type="ChEBI" id="CHEBI:83900"/>
    </ligand>
</feature>
<dbReference type="Proteomes" id="UP000249248">
    <property type="component" value="Unassembled WGS sequence"/>
</dbReference>
<feature type="domain" description="Mur ligase N-terminal catalytic" evidence="9">
    <location>
        <begin position="25"/>
        <end position="86"/>
    </location>
</feature>
<dbReference type="RefSeq" id="WP_111061471.1">
    <property type="nucleotide sequence ID" value="NZ_JBHUCU010000007.1"/>
</dbReference>
<evidence type="ECO:0000256" key="6">
    <source>
        <dbReference type="ARBA" id="ARBA00023316"/>
    </source>
</evidence>
<keyword evidence="7" id="KW-0460">Magnesium</keyword>
<dbReference type="GO" id="GO:0009252">
    <property type="term" value="P:peptidoglycan biosynthetic process"/>
    <property type="evidence" value="ECO:0007669"/>
    <property type="project" value="UniProtKB-UniRule"/>
</dbReference>
<dbReference type="NCBIfam" id="TIGR01085">
    <property type="entry name" value="murE"/>
    <property type="match status" value="1"/>
</dbReference>
<keyword evidence="7" id="KW-0067">ATP-binding</keyword>
<dbReference type="InterPro" id="IPR035911">
    <property type="entry name" value="MurE/MurF_N"/>
</dbReference>
<evidence type="ECO:0000259" key="9">
    <source>
        <dbReference type="Pfam" id="PF01225"/>
    </source>
</evidence>
<evidence type="ECO:0000256" key="5">
    <source>
        <dbReference type="ARBA" id="ARBA00023306"/>
    </source>
</evidence>
<keyword evidence="7 12" id="KW-0436">Ligase</keyword>
<sequence length="487" mass="53160">MNNLKDILYDSGITKVNGELNVVVQAIAFDSREVAADSLFIAIKGEKTDGHQFIDKAIVSGAIAIVCEVMPENIVEGITYVVVSSSSYALGIIASNFYDHPSNDINLVGVTGTNGKTTTVTLLHDLFTMLGYHVGLFSTVVNKIGNVEIPATHTTPDPIVLNKLLKEMVTAGCEYCFMEVSSHAISQHRISGLNFRVAGFSNITHEHLDYHKTFKAYIKAKKAFFDQLSSKATAIVNIDDVNGLVMTQNTSATVATFGLKNMADYKVKIVENSFNGLVLNINNKDVWTRLIGGFNAYNLILVYAIAIELGLDVLEVLTGISKLKSVEGRFEYMKSDKGIIAIVDYAHTPDALANVLSTIAAVRTKNEKVITVVGCGGDRDKTKRPLMAKIAAENSDKIILTSDNPRSENPDEIILDMKKGIPVERSARVMAISDRAEAIKVACALAEKGDILLVAGKGHEKYQEINGKRFPFDDLEILKETLKNLQK</sequence>
<feature type="binding site" evidence="7">
    <location>
        <begin position="154"/>
        <end position="155"/>
    </location>
    <ligand>
        <name>UDP-N-acetyl-alpha-D-muramoyl-L-alanyl-D-glutamate</name>
        <dbReference type="ChEBI" id="CHEBI:83900"/>
    </ligand>
</feature>
<proteinExistence type="inferred from homology"/>
<dbReference type="UniPathway" id="UPA00219"/>
<gene>
    <name evidence="7" type="primary">murE</name>
    <name evidence="12" type="ORF">DNU06_01685</name>
</gene>
<comment type="caution">
    <text evidence="7">Lacks conserved residue(s) required for the propagation of feature annotation.</text>
</comment>
<dbReference type="EMBL" id="QKSB01000001">
    <property type="protein sequence ID" value="PZE18570.1"/>
    <property type="molecule type" value="Genomic_DNA"/>
</dbReference>
<dbReference type="InterPro" id="IPR005761">
    <property type="entry name" value="UDP-N-AcMur-Glu-dNH2Pim_ligase"/>
</dbReference>
<feature type="binding site" evidence="7">
    <location>
        <position position="189"/>
    </location>
    <ligand>
        <name>UDP-N-acetyl-alpha-D-muramoyl-L-alanyl-D-glutamate</name>
        <dbReference type="ChEBI" id="CHEBI:83900"/>
    </ligand>
</feature>
<keyword evidence="4 7" id="KW-0573">Peptidoglycan synthesis</keyword>
<dbReference type="GO" id="GO:0071555">
    <property type="term" value="P:cell wall organization"/>
    <property type="evidence" value="ECO:0007669"/>
    <property type="project" value="UniProtKB-KW"/>
</dbReference>
<comment type="catalytic activity">
    <reaction evidence="7">
        <text>UDP-N-acetyl-alpha-D-muramoyl-L-alanyl-D-glutamate + meso-2,6-diaminopimelate + ATP = UDP-N-acetyl-alpha-D-muramoyl-L-alanyl-gamma-D-glutamyl-meso-2,6-diaminopimelate + ADP + phosphate + H(+)</text>
        <dbReference type="Rhea" id="RHEA:23676"/>
        <dbReference type="ChEBI" id="CHEBI:15378"/>
        <dbReference type="ChEBI" id="CHEBI:30616"/>
        <dbReference type="ChEBI" id="CHEBI:43474"/>
        <dbReference type="ChEBI" id="CHEBI:57791"/>
        <dbReference type="ChEBI" id="CHEBI:83900"/>
        <dbReference type="ChEBI" id="CHEBI:83905"/>
        <dbReference type="ChEBI" id="CHEBI:456216"/>
        <dbReference type="EC" id="6.3.2.13"/>
    </reaction>
</comment>
<evidence type="ECO:0000256" key="8">
    <source>
        <dbReference type="RuleBase" id="RU004135"/>
    </source>
</evidence>
<comment type="similarity">
    <text evidence="1 7">Belongs to the MurCDEF family. MurE subfamily.</text>
</comment>
<accession>A0A2W1N4R0</accession>